<comment type="caution">
    <text evidence="2">The sequence shown here is derived from an EMBL/GenBank/DDBJ whole genome shotgun (WGS) entry which is preliminary data.</text>
</comment>
<sequence length="218" mass="24227">MALEQQKMALEERKIMLNIELERDKQPEEAYGDPVKVKELGNTTDDHCGAATLCVAETNPVVTTEGDTYGVDDGEMASWPSFQEPLSNNALLKNLSQHYDNLSNQQQSDLVCLSNQYPSVTSDSPGFCTYLFHEETMASISSQFSCIYAIARPHRGVANEPYDSTSHTLGKTSHQQSTRDRQGGRHSSTFPPRCHLQFCYSLAHPSTRSTNITTICSI</sequence>
<reference evidence="2" key="1">
    <citation type="submission" date="2023-10" db="EMBL/GenBank/DDBJ databases">
        <title>Genome assemblies of two species of porcelain crab, Petrolisthes cinctipes and Petrolisthes manimaculis (Anomura: Porcellanidae).</title>
        <authorList>
            <person name="Angst P."/>
        </authorList>
    </citation>
    <scope>NUCLEOTIDE SEQUENCE</scope>
    <source>
        <strain evidence="2">PB745_01</strain>
        <tissue evidence="2">Gill</tissue>
    </source>
</reference>
<gene>
    <name evidence="2" type="ORF">Pcinc_003210</name>
</gene>
<evidence type="ECO:0000313" key="3">
    <source>
        <dbReference type="Proteomes" id="UP001286313"/>
    </source>
</evidence>
<feature type="region of interest" description="Disordered" evidence="1">
    <location>
        <begin position="159"/>
        <end position="189"/>
    </location>
</feature>
<evidence type="ECO:0000256" key="1">
    <source>
        <dbReference type="SAM" id="MobiDB-lite"/>
    </source>
</evidence>
<feature type="compositionally biased region" description="Polar residues" evidence="1">
    <location>
        <begin position="162"/>
        <end position="176"/>
    </location>
</feature>
<dbReference type="EMBL" id="JAWQEG010000238">
    <property type="protein sequence ID" value="KAK3892942.1"/>
    <property type="molecule type" value="Genomic_DNA"/>
</dbReference>
<organism evidence="2 3">
    <name type="scientific">Petrolisthes cinctipes</name>
    <name type="common">Flat porcelain crab</name>
    <dbReference type="NCBI Taxonomy" id="88211"/>
    <lineage>
        <taxon>Eukaryota</taxon>
        <taxon>Metazoa</taxon>
        <taxon>Ecdysozoa</taxon>
        <taxon>Arthropoda</taxon>
        <taxon>Crustacea</taxon>
        <taxon>Multicrustacea</taxon>
        <taxon>Malacostraca</taxon>
        <taxon>Eumalacostraca</taxon>
        <taxon>Eucarida</taxon>
        <taxon>Decapoda</taxon>
        <taxon>Pleocyemata</taxon>
        <taxon>Anomura</taxon>
        <taxon>Galatheoidea</taxon>
        <taxon>Porcellanidae</taxon>
        <taxon>Petrolisthes</taxon>
    </lineage>
</organism>
<name>A0AAE1L2P5_PETCI</name>
<protein>
    <submittedName>
        <fullName evidence="2">Uncharacterized protein</fullName>
    </submittedName>
</protein>
<evidence type="ECO:0000313" key="2">
    <source>
        <dbReference type="EMBL" id="KAK3892942.1"/>
    </source>
</evidence>
<keyword evidence="3" id="KW-1185">Reference proteome</keyword>
<dbReference type="AlphaFoldDB" id="A0AAE1L2P5"/>
<proteinExistence type="predicted"/>
<dbReference type="Proteomes" id="UP001286313">
    <property type="component" value="Unassembled WGS sequence"/>
</dbReference>
<accession>A0AAE1L2P5</accession>